<feature type="domain" description="NFACT RNA-binding" evidence="1">
    <location>
        <begin position="36"/>
        <end position="123"/>
    </location>
</feature>
<organism evidence="2">
    <name type="scientific">viral metagenome</name>
    <dbReference type="NCBI Taxonomy" id="1070528"/>
    <lineage>
        <taxon>unclassified sequences</taxon>
        <taxon>metagenomes</taxon>
        <taxon>organismal metagenomes</taxon>
    </lineage>
</organism>
<evidence type="ECO:0000313" key="2">
    <source>
        <dbReference type="EMBL" id="QHT04394.1"/>
    </source>
</evidence>
<accession>A0A6C0CL68</accession>
<dbReference type="AlphaFoldDB" id="A0A6C0CL68"/>
<protein>
    <recommendedName>
        <fullName evidence="1">NFACT RNA-binding domain-containing protein</fullName>
    </recommendedName>
</protein>
<name>A0A6C0CL68_9ZZZZ</name>
<evidence type="ECO:0000259" key="1">
    <source>
        <dbReference type="Pfam" id="PF05670"/>
    </source>
</evidence>
<proteinExistence type="predicted"/>
<dbReference type="Pfam" id="PF05670">
    <property type="entry name" value="NFACT-R_1"/>
    <property type="match status" value="1"/>
</dbReference>
<sequence length="135" mass="15793">MIKLKLERIFILNKIDLKYLINLNQYNTIMKTEEFNDTTILIGQNAKENWDIINFDCDHIWLHLNSFPSCHVIIKDNNPDEDVLVYAASLCKNNTKYKNLKNLKICYTKCNNLKKGPDVGSIIYKSKRKVNTIVI</sequence>
<reference evidence="2" key="1">
    <citation type="journal article" date="2020" name="Nature">
        <title>Giant virus diversity and host interactions through global metagenomics.</title>
        <authorList>
            <person name="Schulz F."/>
            <person name="Roux S."/>
            <person name="Paez-Espino D."/>
            <person name="Jungbluth S."/>
            <person name="Walsh D.A."/>
            <person name="Denef V.J."/>
            <person name="McMahon K.D."/>
            <person name="Konstantinidis K.T."/>
            <person name="Eloe-Fadrosh E.A."/>
            <person name="Kyrpides N.C."/>
            <person name="Woyke T."/>
        </authorList>
    </citation>
    <scope>NUCLEOTIDE SEQUENCE</scope>
    <source>
        <strain evidence="2">GVMAG-M-3300021185-45</strain>
    </source>
</reference>
<dbReference type="InterPro" id="IPR008532">
    <property type="entry name" value="NFACT_RNA-bd"/>
</dbReference>
<dbReference type="EMBL" id="MN739428">
    <property type="protein sequence ID" value="QHT04394.1"/>
    <property type="molecule type" value="Genomic_DNA"/>
</dbReference>